<evidence type="ECO:0000313" key="3">
    <source>
        <dbReference type="Proteomes" id="UP000321570"/>
    </source>
</evidence>
<dbReference type="AlphaFoldDB" id="A0A564ZFR4"/>
<dbReference type="EMBL" id="CABIJS010000719">
    <property type="protein sequence ID" value="VUZ57604.1"/>
    <property type="molecule type" value="Genomic_DNA"/>
</dbReference>
<feature type="chain" id="PRO_5021957022" evidence="1">
    <location>
        <begin position="19"/>
        <end position="232"/>
    </location>
</feature>
<protein>
    <submittedName>
        <fullName evidence="2">Uncharacterized protein</fullName>
    </submittedName>
</protein>
<evidence type="ECO:0000256" key="1">
    <source>
        <dbReference type="SAM" id="SignalP"/>
    </source>
</evidence>
<sequence length="232" mass="26176">MLAFKVYAFLIIAGIANTSPIMHKKTSEADIFINTFIDYLLSLMRLILPEPMQMSKSPFNLINVENASIYGLRHVVRSCPVKLNTYSTPDNDYINCILCVDLKDYFKVDALFQISTLFYDTDFSPAILQLYNFTINFNLTLTLPKVYQNTTESLLHLDGTPKVEISRLKFLPSPNADEGTAFSVLSELTSLLSFGPFGGYIEAKMGSSIRKTIKRVNEKMQKSVGKFVNKHA</sequence>
<dbReference type="Proteomes" id="UP000321570">
    <property type="component" value="Unassembled WGS sequence"/>
</dbReference>
<gene>
    <name evidence="2" type="ORF">WMSIL1_LOCUS15050</name>
</gene>
<proteinExistence type="predicted"/>
<evidence type="ECO:0000313" key="2">
    <source>
        <dbReference type="EMBL" id="VUZ57604.1"/>
    </source>
</evidence>
<organism evidence="2 3">
    <name type="scientific">Hymenolepis diminuta</name>
    <name type="common">Rat tapeworm</name>
    <dbReference type="NCBI Taxonomy" id="6216"/>
    <lineage>
        <taxon>Eukaryota</taxon>
        <taxon>Metazoa</taxon>
        <taxon>Spiralia</taxon>
        <taxon>Lophotrochozoa</taxon>
        <taxon>Platyhelminthes</taxon>
        <taxon>Cestoda</taxon>
        <taxon>Eucestoda</taxon>
        <taxon>Cyclophyllidea</taxon>
        <taxon>Hymenolepididae</taxon>
        <taxon>Hymenolepis</taxon>
    </lineage>
</organism>
<accession>A0A564ZFR4</accession>
<keyword evidence="3" id="KW-1185">Reference proteome</keyword>
<feature type="signal peptide" evidence="1">
    <location>
        <begin position="1"/>
        <end position="18"/>
    </location>
</feature>
<name>A0A564ZFR4_HYMDI</name>
<keyword evidence="1" id="KW-0732">Signal</keyword>
<reference evidence="2 3" key="1">
    <citation type="submission" date="2019-07" db="EMBL/GenBank/DDBJ databases">
        <authorList>
            <person name="Jastrzebski P J."/>
            <person name="Paukszto L."/>
            <person name="Jastrzebski P J."/>
        </authorList>
    </citation>
    <scope>NUCLEOTIDE SEQUENCE [LARGE SCALE GENOMIC DNA]</scope>
    <source>
        <strain evidence="2 3">WMS-il1</strain>
    </source>
</reference>